<dbReference type="InterPro" id="IPR007656">
    <property type="entry name" value="GTD-bd"/>
</dbReference>
<dbReference type="AlphaFoldDB" id="A0A2I0ABE6"/>
<evidence type="ECO:0000256" key="3">
    <source>
        <dbReference type="ARBA" id="ARBA00022989"/>
    </source>
</evidence>
<feature type="domain" description="GTD-binding" evidence="6">
    <location>
        <begin position="4"/>
        <end position="102"/>
    </location>
</feature>
<keyword evidence="5" id="KW-0175">Coiled coil</keyword>
<keyword evidence="2" id="KW-0812">Transmembrane</keyword>
<accession>A0A2I0ABE6</accession>
<keyword evidence="4" id="KW-0472">Membrane</keyword>
<evidence type="ECO:0000259" key="6">
    <source>
        <dbReference type="PROSITE" id="PS51775"/>
    </source>
</evidence>
<proteinExistence type="predicted"/>
<dbReference type="STRING" id="1088818.A0A2I0ABE6"/>
<dbReference type="OrthoDB" id="1105498at2759"/>
<evidence type="ECO:0000256" key="5">
    <source>
        <dbReference type="SAM" id="Coils"/>
    </source>
</evidence>
<organism evidence="7 8">
    <name type="scientific">Apostasia shenzhenica</name>
    <dbReference type="NCBI Taxonomy" id="1088818"/>
    <lineage>
        <taxon>Eukaryota</taxon>
        <taxon>Viridiplantae</taxon>
        <taxon>Streptophyta</taxon>
        <taxon>Embryophyta</taxon>
        <taxon>Tracheophyta</taxon>
        <taxon>Spermatophyta</taxon>
        <taxon>Magnoliopsida</taxon>
        <taxon>Liliopsida</taxon>
        <taxon>Asparagales</taxon>
        <taxon>Orchidaceae</taxon>
        <taxon>Apostasioideae</taxon>
        <taxon>Apostasia</taxon>
    </lineage>
</organism>
<dbReference type="PROSITE" id="PS51775">
    <property type="entry name" value="GTD_BINDING"/>
    <property type="match status" value="1"/>
</dbReference>
<name>A0A2I0ABE6_9ASPA</name>
<feature type="coiled-coil region" evidence="5">
    <location>
        <begin position="336"/>
        <end position="370"/>
    </location>
</feature>
<dbReference type="Proteomes" id="UP000236161">
    <property type="component" value="Unassembled WGS sequence"/>
</dbReference>
<evidence type="ECO:0000313" key="8">
    <source>
        <dbReference type="Proteomes" id="UP000236161"/>
    </source>
</evidence>
<evidence type="ECO:0000256" key="1">
    <source>
        <dbReference type="ARBA" id="ARBA00004370"/>
    </source>
</evidence>
<evidence type="ECO:0000256" key="4">
    <source>
        <dbReference type="ARBA" id="ARBA00023136"/>
    </source>
</evidence>
<dbReference type="PANTHER" id="PTHR31422:SF1">
    <property type="entry name" value="GTD-BINDING DOMAIN-CONTAINING PROTEIN"/>
    <property type="match status" value="1"/>
</dbReference>
<evidence type="ECO:0000256" key="2">
    <source>
        <dbReference type="ARBA" id="ARBA00022692"/>
    </source>
</evidence>
<dbReference type="EMBL" id="KZ452001">
    <property type="protein sequence ID" value="PKA52872.1"/>
    <property type="molecule type" value="Genomic_DNA"/>
</dbReference>
<dbReference type="GO" id="GO:0080115">
    <property type="term" value="F:myosin XI tail binding"/>
    <property type="evidence" value="ECO:0007669"/>
    <property type="project" value="UniProtKB-ARBA"/>
</dbReference>
<dbReference type="PANTHER" id="PTHR31422">
    <property type="entry name" value="BNAANNG28530D PROTEIN"/>
    <property type="match status" value="1"/>
</dbReference>
<keyword evidence="8" id="KW-1185">Reference proteome</keyword>
<gene>
    <name evidence="7" type="ORF">AXF42_Ash001853</name>
</gene>
<sequence>MAEAEIIALREALCKQAETIQKLSVELEEERTAAASGADEALSMILRLQEEKALEKMEASQYKRMSEAKLLHADESLSSLKEAIFEKEVEIATLKFQVQSYRRKFLSYGIRDPDVEEVKEFVVGSNAGVRRQISLPTTWVDNMNVELGMIDENRPLLQLTTSALHDPREKPNWFNEQVRRRLHFESLAEETNFDSEEVQDARGQNTEEIVIPHNELKPNRIIGELCCGEKSSNLSERSLMGPDRMLNFPSSSIQMQKSCHQVFTHDIYEVPPKSKVSTVKAKQKAKVSCTFPQDIAELLESNEFSNRPPPLSMQNTKMHPSLEKETSMNSLAIYSIETFQNDVGQLKERVRLLENNQQVMEDNLQRINEGLSSIRGVKKQLHVVQSQAKVAKPMKISQQEEVLLSSITEALLSFAI</sequence>
<dbReference type="Pfam" id="PF04576">
    <property type="entry name" value="Zein-binding"/>
    <property type="match status" value="1"/>
</dbReference>
<keyword evidence="3" id="KW-1133">Transmembrane helix</keyword>
<dbReference type="GO" id="GO:0016020">
    <property type="term" value="C:membrane"/>
    <property type="evidence" value="ECO:0007669"/>
    <property type="project" value="UniProtKB-SubCell"/>
</dbReference>
<evidence type="ECO:0000313" key="7">
    <source>
        <dbReference type="EMBL" id="PKA52872.1"/>
    </source>
</evidence>
<reference evidence="7 8" key="1">
    <citation type="journal article" date="2017" name="Nature">
        <title>The Apostasia genome and the evolution of orchids.</title>
        <authorList>
            <person name="Zhang G.Q."/>
            <person name="Liu K.W."/>
            <person name="Li Z."/>
            <person name="Lohaus R."/>
            <person name="Hsiao Y.Y."/>
            <person name="Niu S.C."/>
            <person name="Wang J.Y."/>
            <person name="Lin Y.C."/>
            <person name="Xu Q."/>
            <person name="Chen L.J."/>
            <person name="Yoshida K."/>
            <person name="Fujiwara S."/>
            <person name="Wang Z.W."/>
            <person name="Zhang Y.Q."/>
            <person name="Mitsuda N."/>
            <person name="Wang M."/>
            <person name="Liu G.H."/>
            <person name="Pecoraro L."/>
            <person name="Huang H.X."/>
            <person name="Xiao X.J."/>
            <person name="Lin M."/>
            <person name="Wu X.Y."/>
            <person name="Wu W.L."/>
            <person name="Chen Y.Y."/>
            <person name="Chang S.B."/>
            <person name="Sakamoto S."/>
            <person name="Ohme-Takagi M."/>
            <person name="Yagi M."/>
            <person name="Zeng S.J."/>
            <person name="Shen C.Y."/>
            <person name="Yeh C.M."/>
            <person name="Luo Y.B."/>
            <person name="Tsai W.C."/>
            <person name="Van de Peer Y."/>
            <person name="Liu Z.J."/>
        </authorList>
    </citation>
    <scope>NUCLEOTIDE SEQUENCE [LARGE SCALE GENOMIC DNA]</scope>
    <source>
        <strain evidence="8">cv. Shenzhen</strain>
        <tissue evidence="7">Stem</tissue>
    </source>
</reference>
<comment type="subcellular location">
    <subcellularLocation>
        <location evidence="1">Membrane</location>
    </subcellularLocation>
</comment>
<protein>
    <recommendedName>
        <fullName evidence="6">GTD-binding domain-containing protein</fullName>
    </recommendedName>
</protein>